<dbReference type="EMBL" id="FOND01000001">
    <property type="protein sequence ID" value="SFD94839.1"/>
    <property type="molecule type" value="Genomic_DNA"/>
</dbReference>
<dbReference type="Gene3D" id="3.90.550.10">
    <property type="entry name" value="Spore Coat Polysaccharide Biosynthesis Protein SpsA, Chain A"/>
    <property type="match status" value="1"/>
</dbReference>
<dbReference type="SUPFAM" id="SSF53448">
    <property type="entry name" value="Nucleotide-diphospho-sugar transferases"/>
    <property type="match status" value="1"/>
</dbReference>
<dbReference type="PANTHER" id="PTHR43685:SF11">
    <property type="entry name" value="GLYCOSYLTRANSFERASE TAGX-RELATED"/>
    <property type="match status" value="1"/>
</dbReference>
<dbReference type="CDD" id="cd06433">
    <property type="entry name" value="GT_2_WfgS_like"/>
    <property type="match status" value="1"/>
</dbReference>
<dbReference type="OrthoDB" id="153025at2"/>
<keyword evidence="3" id="KW-1185">Reference proteome</keyword>
<dbReference type="GO" id="GO:0016740">
    <property type="term" value="F:transferase activity"/>
    <property type="evidence" value="ECO:0007669"/>
    <property type="project" value="UniProtKB-KW"/>
</dbReference>
<dbReference type="InterPro" id="IPR029044">
    <property type="entry name" value="Nucleotide-diphossugar_trans"/>
</dbReference>
<evidence type="ECO:0000259" key="1">
    <source>
        <dbReference type="Pfam" id="PF00535"/>
    </source>
</evidence>
<dbReference type="AlphaFoldDB" id="A0A1I1WIL1"/>
<dbReference type="Pfam" id="PF00535">
    <property type="entry name" value="Glycos_transf_2"/>
    <property type="match status" value="1"/>
</dbReference>
<organism evidence="2 3">
    <name type="scientific">Blastococcus tunisiensis</name>
    <dbReference type="NCBI Taxonomy" id="1798228"/>
    <lineage>
        <taxon>Bacteria</taxon>
        <taxon>Bacillati</taxon>
        <taxon>Actinomycetota</taxon>
        <taxon>Actinomycetes</taxon>
        <taxon>Geodermatophilales</taxon>
        <taxon>Geodermatophilaceae</taxon>
        <taxon>Blastococcus</taxon>
    </lineage>
</organism>
<feature type="domain" description="Glycosyltransferase 2-like" evidence="1">
    <location>
        <begin position="6"/>
        <end position="168"/>
    </location>
</feature>
<dbReference type="STRING" id="1798228.SAMN05216574_101392"/>
<evidence type="ECO:0000313" key="3">
    <source>
        <dbReference type="Proteomes" id="UP000198589"/>
    </source>
</evidence>
<protein>
    <submittedName>
        <fullName evidence="2">Glycosyltransferase involved in cell wall bisynthesis</fullName>
    </submittedName>
</protein>
<dbReference type="Proteomes" id="UP000198589">
    <property type="component" value="Unassembled WGS sequence"/>
</dbReference>
<dbReference type="PANTHER" id="PTHR43685">
    <property type="entry name" value="GLYCOSYLTRANSFERASE"/>
    <property type="match status" value="1"/>
</dbReference>
<proteinExistence type="predicted"/>
<dbReference type="InterPro" id="IPR050834">
    <property type="entry name" value="Glycosyltransf_2"/>
</dbReference>
<gene>
    <name evidence="2" type="ORF">SAMN05216574_101392</name>
</gene>
<evidence type="ECO:0000313" key="2">
    <source>
        <dbReference type="EMBL" id="SFD94839.1"/>
    </source>
</evidence>
<name>A0A1I1WIL1_9ACTN</name>
<sequence>MLPSISVVTPTFNQARFIEQAVDSVRDQHYPNLEHIVYDGLSTDDTLEVLKRYGDDLVVVSEADSGQTEAINKGLRRATGDVICWLNSDDYLLPGALQAVGEYFAAHPEATWVTGDGVIVDVDGTPIQRPVRTYKQVLRRFGPSAYLGLANGIVQPATFWRRSVHDELGYLDESLHYTMDYDWWLRLLTTGRPGKIDRPMCGFRIHDASKSGSLYEQMLDEDYLTFRRHTSSRALSAAHKAHNALILAAYRRIK</sequence>
<dbReference type="InterPro" id="IPR001173">
    <property type="entry name" value="Glyco_trans_2-like"/>
</dbReference>
<reference evidence="3" key="1">
    <citation type="submission" date="2016-10" db="EMBL/GenBank/DDBJ databases">
        <authorList>
            <person name="Varghese N."/>
            <person name="Submissions S."/>
        </authorList>
    </citation>
    <scope>NUCLEOTIDE SEQUENCE [LARGE SCALE GENOMIC DNA]</scope>
    <source>
        <strain evidence="3">DSM 46838</strain>
    </source>
</reference>
<keyword evidence="2" id="KW-0808">Transferase</keyword>
<accession>A0A1I1WIL1</accession>